<dbReference type="OrthoDB" id="4420946at2"/>
<protein>
    <submittedName>
        <fullName evidence="1">Uncharacterized protein</fullName>
    </submittedName>
</protein>
<dbReference type="KEGG" id="cpso:CPPEL_05630"/>
<reference evidence="1 2" key="1">
    <citation type="submission" date="2018-11" db="EMBL/GenBank/DDBJ databases">
        <authorList>
            <person name="Kleinhagauer T."/>
            <person name="Glaeser S.P."/>
            <person name="Spergser J."/>
            <person name="Ruckert C."/>
            <person name="Kaempfer P."/>
            <person name="Busse H.-J."/>
        </authorList>
    </citation>
    <scope>NUCLEOTIDE SEQUENCE [LARGE SCALE GENOMIC DNA]</scope>
    <source>
        <strain evidence="1 2">812CH</strain>
    </source>
</reference>
<gene>
    <name evidence="1" type="ORF">CPPEL_05630</name>
</gene>
<accession>A0A3G6IU92</accession>
<dbReference type="RefSeq" id="WP_123960201.1">
    <property type="nucleotide sequence ID" value="NZ_CP033898.1"/>
</dbReference>
<organism evidence="1 2">
    <name type="scientific">Corynebacterium pseudopelargi</name>
    <dbReference type="NCBI Taxonomy" id="2080757"/>
    <lineage>
        <taxon>Bacteria</taxon>
        <taxon>Bacillati</taxon>
        <taxon>Actinomycetota</taxon>
        <taxon>Actinomycetes</taxon>
        <taxon>Mycobacteriales</taxon>
        <taxon>Corynebacteriaceae</taxon>
        <taxon>Corynebacterium</taxon>
    </lineage>
</organism>
<dbReference type="Proteomes" id="UP000271426">
    <property type="component" value="Chromosome"/>
</dbReference>
<name>A0A3G6IU92_9CORY</name>
<proteinExistence type="predicted"/>
<sequence>MHSPYYVYSPAQNIALWVQQWVCGRLPLDEAIDALAELGGPHRLEDGSEIAYVLREFRAHCTPSSRYPWLSLVLPGPGQALLAHLDAPAALVLRHDPAGSATLAIPNNHRGATQWEFSDSEVPMHLQSFLMPGDADTQLRLAIDRAANAIAAHGMALDGVQQPRLRVGTLRDFYETPGLPPEIPERAAKLIARADYASAILETVLSGIGEHRFDPELLSIGNAIRDARMAAVAYCAIELGREYA</sequence>
<evidence type="ECO:0000313" key="2">
    <source>
        <dbReference type="Proteomes" id="UP000271426"/>
    </source>
</evidence>
<dbReference type="EMBL" id="CP033898">
    <property type="protein sequence ID" value="AZA09246.1"/>
    <property type="molecule type" value="Genomic_DNA"/>
</dbReference>
<dbReference type="AlphaFoldDB" id="A0A3G6IU92"/>
<evidence type="ECO:0000313" key="1">
    <source>
        <dbReference type="EMBL" id="AZA09246.1"/>
    </source>
</evidence>
<keyword evidence="2" id="KW-1185">Reference proteome</keyword>